<organism evidence="1 2">
    <name type="scientific">Halanaerobacter jeridensis</name>
    <dbReference type="NCBI Taxonomy" id="706427"/>
    <lineage>
        <taxon>Bacteria</taxon>
        <taxon>Bacillati</taxon>
        <taxon>Bacillota</taxon>
        <taxon>Clostridia</taxon>
        <taxon>Halanaerobiales</taxon>
        <taxon>Halobacteroidaceae</taxon>
        <taxon>Halanaerobacter</taxon>
    </lineage>
</organism>
<evidence type="ECO:0000313" key="1">
    <source>
        <dbReference type="EMBL" id="MBM7558159.1"/>
    </source>
</evidence>
<evidence type="ECO:0000313" key="2">
    <source>
        <dbReference type="Proteomes" id="UP000774000"/>
    </source>
</evidence>
<keyword evidence="2" id="KW-1185">Reference proteome</keyword>
<dbReference type="EMBL" id="JAFBDQ010000030">
    <property type="protein sequence ID" value="MBM7558159.1"/>
    <property type="molecule type" value="Genomic_DNA"/>
</dbReference>
<proteinExistence type="predicted"/>
<comment type="caution">
    <text evidence="1">The sequence shown here is derived from an EMBL/GenBank/DDBJ whole genome shotgun (WGS) entry which is preliminary data.</text>
</comment>
<name>A0A939BSA7_9FIRM</name>
<gene>
    <name evidence="1" type="ORF">JOC47_003029</name>
</gene>
<sequence length="581" mass="70166">MNYYGKRYMPAEKFRKYYYEVAETRAINGAHKRDISELEFWEEEELFYPYIRVILPAEIPRFFEEQRLGVEKQQDIPKSWQKNWKGIIDFLKKVDYWKDKISFVKGENYNKDSIIHPYDINNGFNEFILNPREKEFKPWDSYEFKVWAEENGKRYYTPKSCAEHLYHYWQIHYLDAVRRENRIGFYVSKDLFSSEEDLINKDNKLKIKQPFYYTKLEDLNSVKESYDMLSQYILEQNREFEYLVRNQNKDTGYKLSEEKYKIYYDRCEKNANRIYHKYNLTQSEIFDFLKTLCNLYFDYEKDRREKLSKEVKKDISKLVDLIIYVTEMSVDNIINEIGKLHGCKKNALNIIFPDLLEEAKEDAFKTIKSNLRDYNSKVLEKYKLEKKDIIDLCDYCSKNGHSLLLQTINQLNHDWFNRNAFTNDKLFTHTRNLSIFVEDFIKYIGNHCLNNDIRNKFNQARAGKLTFENCLKWLVNFNNQAPWWGKFKSEKKTVTSVKPQDGDKVLKQVVNQQKFHKKEWMNFVIKNFIITNVIRNLAAHTVRCPKKVFEVYYVNIFNSIINSVLFIWGFALENNLVKIDD</sequence>
<dbReference type="AlphaFoldDB" id="A0A939BSA7"/>
<reference evidence="1" key="1">
    <citation type="submission" date="2021-01" db="EMBL/GenBank/DDBJ databases">
        <title>Genomic Encyclopedia of Type Strains, Phase IV (KMG-IV): sequencing the most valuable type-strain genomes for metagenomic binning, comparative biology and taxonomic classification.</title>
        <authorList>
            <person name="Goeker M."/>
        </authorList>
    </citation>
    <scope>NUCLEOTIDE SEQUENCE</scope>
    <source>
        <strain evidence="1">DSM 23230</strain>
    </source>
</reference>
<dbReference type="Proteomes" id="UP000774000">
    <property type="component" value="Unassembled WGS sequence"/>
</dbReference>
<dbReference type="RefSeq" id="WP_204703189.1">
    <property type="nucleotide sequence ID" value="NZ_JAFBDQ010000030.1"/>
</dbReference>
<accession>A0A939BSA7</accession>
<protein>
    <submittedName>
        <fullName evidence="1">Uncharacterized protein</fullName>
    </submittedName>
</protein>